<feature type="domain" description="Tyrosine-protein phosphatase" evidence="4">
    <location>
        <begin position="142"/>
        <end position="299"/>
    </location>
</feature>
<dbReference type="GO" id="GO:0009507">
    <property type="term" value="C:chloroplast"/>
    <property type="evidence" value="ECO:0007669"/>
    <property type="project" value="TreeGrafter"/>
</dbReference>
<dbReference type="FunFam" id="3.90.190.10:FF:000075">
    <property type="entry name" value="Phosphoglucan phosphatase LSF2, chloroplastic"/>
    <property type="match status" value="1"/>
</dbReference>
<keyword evidence="1" id="KW-0378">Hydrolase</keyword>
<dbReference type="GO" id="GO:0004721">
    <property type="term" value="F:phosphoprotein phosphatase activity"/>
    <property type="evidence" value="ECO:0007669"/>
    <property type="project" value="UniProtKB-KW"/>
</dbReference>
<dbReference type="SUPFAM" id="SSF52799">
    <property type="entry name" value="(Phosphotyrosine protein) phosphatases II"/>
    <property type="match status" value="1"/>
</dbReference>
<dbReference type="EMBL" id="JAVXUP010002245">
    <property type="protein sequence ID" value="KAK3004493.1"/>
    <property type="molecule type" value="Genomic_DNA"/>
</dbReference>
<dbReference type="PROSITE" id="PS50054">
    <property type="entry name" value="TYR_PHOSPHATASE_DUAL"/>
    <property type="match status" value="1"/>
</dbReference>
<evidence type="ECO:0000259" key="5">
    <source>
        <dbReference type="PROSITE" id="PS50056"/>
    </source>
</evidence>
<reference evidence="6" key="1">
    <citation type="submission" date="2022-12" db="EMBL/GenBank/DDBJ databases">
        <title>Draft genome assemblies for two species of Escallonia (Escalloniales).</title>
        <authorList>
            <person name="Chanderbali A."/>
            <person name="Dervinis C."/>
            <person name="Anghel I."/>
            <person name="Soltis D."/>
            <person name="Soltis P."/>
            <person name="Zapata F."/>
        </authorList>
    </citation>
    <scope>NUCLEOTIDE SEQUENCE</scope>
    <source>
        <strain evidence="6">UCBG64.0493</strain>
        <tissue evidence="6">Leaf</tissue>
    </source>
</reference>
<dbReference type="InterPro" id="IPR045204">
    <property type="entry name" value="DSP_laforin-like"/>
</dbReference>
<dbReference type="GO" id="GO:2001070">
    <property type="term" value="F:starch binding"/>
    <property type="evidence" value="ECO:0007669"/>
    <property type="project" value="TreeGrafter"/>
</dbReference>
<proteinExistence type="predicted"/>
<evidence type="ECO:0000313" key="7">
    <source>
        <dbReference type="Proteomes" id="UP001188597"/>
    </source>
</evidence>
<comment type="caution">
    <text evidence="6">The sequence shown here is derived from an EMBL/GenBank/DDBJ whole genome shotgun (WGS) entry which is preliminary data.</text>
</comment>
<dbReference type="SMART" id="SM00195">
    <property type="entry name" value="DSPc"/>
    <property type="match status" value="1"/>
</dbReference>
<dbReference type="Pfam" id="PF00782">
    <property type="entry name" value="DSPc"/>
    <property type="match status" value="1"/>
</dbReference>
<dbReference type="AlphaFoldDB" id="A0AA88VB19"/>
<evidence type="ECO:0000256" key="2">
    <source>
        <dbReference type="ARBA" id="ARBA00022912"/>
    </source>
</evidence>
<evidence type="ECO:0000256" key="3">
    <source>
        <dbReference type="ARBA" id="ARBA00023277"/>
    </source>
</evidence>
<dbReference type="InterPro" id="IPR029021">
    <property type="entry name" value="Prot-tyrosine_phosphatase-like"/>
</dbReference>
<dbReference type="InterPro" id="IPR052832">
    <property type="entry name" value="Starch-Glucan_Phosphatase"/>
</dbReference>
<name>A0AA88VB19_9ASTE</name>
<dbReference type="GO" id="GO:0005983">
    <property type="term" value="P:starch catabolic process"/>
    <property type="evidence" value="ECO:0007669"/>
    <property type="project" value="TreeGrafter"/>
</dbReference>
<organism evidence="6 7">
    <name type="scientific">Escallonia herrerae</name>
    <dbReference type="NCBI Taxonomy" id="1293975"/>
    <lineage>
        <taxon>Eukaryota</taxon>
        <taxon>Viridiplantae</taxon>
        <taxon>Streptophyta</taxon>
        <taxon>Embryophyta</taxon>
        <taxon>Tracheophyta</taxon>
        <taxon>Spermatophyta</taxon>
        <taxon>Magnoliopsida</taxon>
        <taxon>eudicotyledons</taxon>
        <taxon>Gunneridae</taxon>
        <taxon>Pentapetalae</taxon>
        <taxon>asterids</taxon>
        <taxon>campanulids</taxon>
        <taxon>Escalloniales</taxon>
        <taxon>Escalloniaceae</taxon>
        <taxon>Escallonia</taxon>
    </lineage>
</organism>
<protein>
    <recommendedName>
        <fullName evidence="8">Phosphoglucan phosphatase LSF2, chloroplastic</fullName>
    </recommendedName>
</protein>
<keyword evidence="2" id="KW-0904">Protein phosphatase</keyword>
<dbReference type="CDD" id="cd14526">
    <property type="entry name" value="DSP_laforin-like"/>
    <property type="match status" value="1"/>
</dbReference>
<dbReference type="InterPro" id="IPR000340">
    <property type="entry name" value="Dual-sp_phosphatase_cat-dom"/>
</dbReference>
<dbReference type="GO" id="GO:0019203">
    <property type="term" value="F:carbohydrate phosphatase activity"/>
    <property type="evidence" value="ECO:0007669"/>
    <property type="project" value="InterPro"/>
</dbReference>
<dbReference type="Gene3D" id="3.90.190.10">
    <property type="entry name" value="Protein tyrosine phosphatase superfamily"/>
    <property type="match status" value="1"/>
</dbReference>
<dbReference type="PROSITE" id="PS50056">
    <property type="entry name" value="TYR_PHOSPHATASE_2"/>
    <property type="match status" value="1"/>
</dbReference>
<dbReference type="InterPro" id="IPR020422">
    <property type="entry name" value="TYR_PHOSPHATASE_DUAL_dom"/>
</dbReference>
<accession>A0AA88VB19</accession>
<gene>
    <name evidence="6" type="ORF">RJ639_018756</name>
</gene>
<sequence>MEVVGNTCFSSSSVLVSPLKNGAFPLSSKAIYEKRSCNFTMFSRGIKLNKISCKSSESGIQENPKSKSGSGTKMEEYNTAMKRMMRNPYEYHHDLDAFNHVCFAFHYPADCSLSNFPLGRNLDLGLSPVLLAFGKVTSHGMNYTLILDNLIVGSQPQKAEDIDHLKEEVNVAYILNLQQDGDIEYWGVDLKSIIERCQRRQIRHMRRPARDFDPDSLRSGLPKAVSSVEWAILEGKGRVYIHCTAGLGRAPAVAIAYMFWFCDMDLNTAYNTLTLKRPCGPNRKAIRGATYDLAKNDPWKEPLENLPEHAFEDIADWERKLIQDRVRSLRGT</sequence>
<dbReference type="InterPro" id="IPR000387">
    <property type="entry name" value="Tyr_Pase_dom"/>
</dbReference>
<keyword evidence="3" id="KW-0119">Carbohydrate metabolism</keyword>
<keyword evidence="7" id="KW-1185">Reference proteome</keyword>
<evidence type="ECO:0000313" key="6">
    <source>
        <dbReference type="EMBL" id="KAK3004493.1"/>
    </source>
</evidence>
<dbReference type="Proteomes" id="UP001188597">
    <property type="component" value="Unassembled WGS sequence"/>
</dbReference>
<evidence type="ECO:0000256" key="1">
    <source>
        <dbReference type="ARBA" id="ARBA00022801"/>
    </source>
</evidence>
<dbReference type="PANTHER" id="PTHR46642:SF2">
    <property type="entry name" value="PHOSPHOGLUCAN PHOSPHATASE LSF2, CHLOROPLASTIC"/>
    <property type="match status" value="1"/>
</dbReference>
<feature type="domain" description="Tyrosine specific protein phosphatases" evidence="5">
    <location>
        <begin position="219"/>
        <end position="278"/>
    </location>
</feature>
<evidence type="ECO:0008006" key="8">
    <source>
        <dbReference type="Google" id="ProtNLM"/>
    </source>
</evidence>
<dbReference type="PANTHER" id="PTHR46642">
    <property type="entry name" value="DUAL SPECIFICITY PHOSPHATASE, SUBGROUP, CATALYTIC DOMAIN"/>
    <property type="match status" value="1"/>
</dbReference>
<evidence type="ECO:0000259" key="4">
    <source>
        <dbReference type="PROSITE" id="PS50054"/>
    </source>
</evidence>